<reference evidence="1 2" key="2">
    <citation type="journal article" date="2010" name="Nucleic Acids Res.">
        <title>BeetleBase in 2010: revisions to provide comprehensive genomic information for Tribolium castaneum.</title>
        <authorList>
            <person name="Kim H.S."/>
            <person name="Murphy T."/>
            <person name="Xia J."/>
            <person name="Caragea D."/>
            <person name="Park Y."/>
            <person name="Beeman R.W."/>
            <person name="Lorenzen M.D."/>
            <person name="Butcher S."/>
            <person name="Manak J.R."/>
            <person name="Brown S.J."/>
        </authorList>
    </citation>
    <scope>GENOME REANNOTATION</scope>
    <source>
        <strain evidence="1 2">Georgia GA2</strain>
    </source>
</reference>
<accession>A0A139WJF9</accession>
<dbReference type="InParanoid" id="A0A139WJF9"/>
<evidence type="ECO:0000313" key="2">
    <source>
        <dbReference type="Proteomes" id="UP000007266"/>
    </source>
</evidence>
<protein>
    <submittedName>
        <fullName evidence="1">Uncharacterized protein</fullName>
    </submittedName>
</protein>
<organism evidence="1 2">
    <name type="scientific">Tribolium castaneum</name>
    <name type="common">Red flour beetle</name>
    <dbReference type="NCBI Taxonomy" id="7070"/>
    <lineage>
        <taxon>Eukaryota</taxon>
        <taxon>Metazoa</taxon>
        <taxon>Ecdysozoa</taxon>
        <taxon>Arthropoda</taxon>
        <taxon>Hexapoda</taxon>
        <taxon>Insecta</taxon>
        <taxon>Pterygota</taxon>
        <taxon>Neoptera</taxon>
        <taxon>Endopterygota</taxon>
        <taxon>Coleoptera</taxon>
        <taxon>Polyphaga</taxon>
        <taxon>Cucujiformia</taxon>
        <taxon>Tenebrionidae</taxon>
        <taxon>Tenebrionidae incertae sedis</taxon>
        <taxon>Tribolium</taxon>
    </lineage>
</organism>
<proteinExistence type="predicted"/>
<reference evidence="1 2" key="1">
    <citation type="journal article" date="2008" name="Nature">
        <title>The genome of the model beetle and pest Tribolium castaneum.</title>
        <authorList>
            <consortium name="Tribolium Genome Sequencing Consortium"/>
            <person name="Richards S."/>
            <person name="Gibbs R.A."/>
            <person name="Weinstock G.M."/>
            <person name="Brown S.J."/>
            <person name="Denell R."/>
            <person name="Beeman R.W."/>
            <person name="Gibbs R."/>
            <person name="Beeman R.W."/>
            <person name="Brown S.J."/>
            <person name="Bucher G."/>
            <person name="Friedrich M."/>
            <person name="Grimmelikhuijzen C.J."/>
            <person name="Klingler M."/>
            <person name="Lorenzen M."/>
            <person name="Richards S."/>
            <person name="Roth S."/>
            <person name="Schroder R."/>
            <person name="Tautz D."/>
            <person name="Zdobnov E.M."/>
            <person name="Muzny D."/>
            <person name="Gibbs R.A."/>
            <person name="Weinstock G.M."/>
            <person name="Attaway T."/>
            <person name="Bell S."/>
            <person name="Buhay C.J."/>
            <person name="Chandrabose M.N."/>
            <person name="Chavez D."/>
            <person name="Clerk-Blankenburg K.P."/>
            <person name="Cree A."/>
            <person name="Dao M."/>
            <person name="Davis C."/>
            <person name="Chacko J."/>
            <person name="Dinh H."/>
            <person name="Dugan-Rocha S."/>
            <person name="Fowler G."/>
            <person name="Garner T.T."/>
            <person name="Garnes J."/>
            <person name="Gnirke A."/>
            <person name="Hawes A."/>
            <person name="Hernandez J."/>
            <person name="Hines S."/>
            <person name="Holder M."/>
            <person name="Hume J."/>
            <person name="Jhangiani S.N."/>
            <person name="Joshi V."/>
            <person name="Khan Z.M."/>
            <person name="Jackson L."/>
            <person name="Kovar C."/>
            <person name="Kowis A."/>
            <person name="Lee S."/>
            <person name="Lewis L.R."/>
            <person name="Margolis J."/>
            <person name="Morgan M."/>
            <person name="Nazareth L.V."/>
            <person name="Nguyen N."/>
            <person name="Okwuonu G."/>
            <person name="Parker D."/>
            <person name="Richards S."/>
            <person name="Ruiz S.J."/>
            <person name="Santibanez J."/>
            <person name="Savard J."/>
            <person name="Scherer S.E."/>
            <person name="Schneider B."/>
            <person name="Sodergren E."/>
            <person name="Tautz D."/>
            <person name="Vattahil S."/>
            <person name="Villasana D."/>
            <person name="White C.S."/>
            <person name="Wright R."/>
            <person name="Park Y."/>
            <person name="Beeman R.W."/>
            <person name="Lord J."/>
            <person name="Oppert B."/>
            <person name="Lorenzen M."/>
            <person name="Brown S."/>
            <person name="Wang L."/>
            <person name="Savard J."/>
            <person name="Tautz D."/>
            <person name="Richards S."/>
            <person name="Weinstock G."/>
            <person name="Gibbs R.A."/>
            <person name="Liu Y."/>
            <person name="Worley K."/>
            <person name="Weinstock G."/>
            <person name="Elsik C.G."/>
            <person name="Reese J.T."/>
            <person name="Elhaik E."/>
            <person name="Landan G."/>
            <person name="Graur D."/>
            <person name="Arensburger P."/>
            <person name="Atkinson P."/>
            <person name="Beeman R.W."/>
            <person name="Beidler J."/>
            <person name="Brown S.J."/>
            <person name="Demuth J.P."/>
            <person name="Drury D.W."/>
            <person name="Du Y.Z."/>
            <person name="Fujiwara H."/>
            <person name="Lorenzen M."/>
            <person name="Maselli V."/>
            <person name="Osanai M."/>
            <person name="Park Y."/>
            <person name="Robertson H.M."/>
            <person name="Tu Z."/>
            <person name="Wang J.J."/>
            <person name="Wang S."/>
            <person name="Richards S."/>
            <person name="Song H."/>
            <person name="Zhang L."/>
            <person name="Sodergren E."/>
            <person name="Werner D."/>
            <person name="Stanke M."/>
            <person name="Morgenstern B."/>
            <person name="Solovyev V."/>
            <person name="Kosarev P."/>
            <person name="Brown G."/>
            <person name="Chen H.C."/>
            <person name="Ermolaeva O."/>
            <person name="Hlavina W."/>
            <person name="Kapustin Y."/>
            <person name="Kiryutin B."/>
            <person name="Kitts P."/>
            <person name="Maglott D."/>
            <person name="Pruitt K."/>
            <person name="Sapojnikov V."/>
            <person name="Souvorov A."/>
            <person name="Mackey A.J."/>
            <person name="Waterhouse R.M."/>
            <person name="Wyder S."/>
            <person name="Zdobnov E.M."/>
            <person name="Zdobnov E.M."/>
            <person name="Wyder S."/>
            <person name="Kriventseva E.V."/>
            <person name="Kadowaki T."/>
            <person name="Bork P."/>
            <person name="Aranda M."/>
            <person name="Bao R."/>
            <person name="Beermann A."/>
            <person name="Berns N."/>
            <person name="Bolognesi R."/>
            <person name="Bonneton F."/>
            <person name="Bopp D."/>
            <person name="Brown S.J."/>
            <person name="Bucher G."/>
            <person name="Butts T."/>
            <person name="Chaumot A."/>
            <person name="Denell R.E."/>
            <person name="Ferrier D.E."/>
            <person name="Friedrich M."/>
            <person name="Gordon C.M."/>
            <person name="Jindra M."/>
            <person name="Klingler M."/>
            <person name="Lan Q."/>
            <person name="Lattorff H.M."/>
            <person name="Laudet V."/>
            <person name="von Levetsow C."/>
            <person name="Liu Z."/>
            <person name="Lutz R."/>
            <person name="Lynch J.A."/>
            <person name="da Fonseca R.N."/>
            <person name="Posnien N."/>
            <person name="Reuter R."/>
            <person name="Roth S."/>
            <person name="Savard J."/>
            <person name="Schinko J.B."/>
            <person name="Schmitt C."/>
            <person name="Schoppmeier M."/>
            <person name="Schroder R."/>
            <person name="Shippy T.D."/>
            <person name="Simonnet F."/>
            <person name="Marques-Souza H."/>
            <person name="Tautz D."/>
            <person name="Tomoyasu Y."/>
            <person name="Trauner J."/>
            <person name="Van der Zee M."/>
            <person name="Vervoort M."/>
            <person name="Wittkopp N."/>
            <person name="Wimmer E.A."/>
            <person name="Yang X."/>
            <person name="Jones A.K."/>
            <person name="Sattelle D.B."/>
            <person name="Ebert P.R."/>
            <person name="Nelson D."/>
            <person name="Scott J.G."/>
            <person name="Beeman R.W."/>
            <person name="Muthukrishnan S."/>
            <person name="Kramer K.J."/>
            <person name="Arakane Y."/>
            <person name="Beeman R.W."/>
            <person name="Zhu Q."/>
            <person name="Hogenkamp D."/>
            <person name="Dixit R."/>
            <person name="Oppert B."/>
            <person name="Jiang H."/>
            <person name="Zou Z."/>
            <person name="Marshall J."/>
            <person name="Elpidina E."/>
            <person name="Vinokurov K."/>
            <person name="Oppert C."/>
            <person name="Zou Z."/>
            <person name="Evans J."/>
            <person name="Lu Z."/>
            <person name="Zhao P."/>
            <person name="Sumathipala N."/>
            <person name="Altincicek B."/>
            <person name="Vilcinskas A."/>
            <person name="Williams M."/>
            <person name="Hultmark D."/>
            <person name="Hetru C."/>
            <person name="Jiang H."/>
            <person name="Grimmelikhuijzen C.J."/>
            <person name="Hauser F."/>
            <person name="Cazzamali G."/>
            <person name="Williamson M."/>
            <person name="Park Y."/>
            <person name="Li B."/>
            <person name="Tanaka Y."/>
            <person name="Predel R."/>
            <person name="Neupert S."/>
            <person name="Schachtner J."/>
            <person name="Verleyen P."/>
            <person name="Raible F."/>
            <person name="Bork P."/>
            <person name="Friedrich M."/>
            <person name="Walden K.K."/>
            <person name="Robertson H.M."/>
            <person name="Angeli S."/>
            <person name="Foret S."/>
            <person name="Bucher G."/>
            <person name="Schuetz S."/>
            <person name="Maleszka R."/>
            <person name="Wimmer E.A."/>
            <person name="Beeman R.W."/>
            <person name="Lorenzen M."/>
            <person name="Tomoyasu Y."/>
            <person name="Miller S.C."/>
            <person name="Grossmann D."/>
            <person name="Bucher G."/>
        </authorList>
    </citation>
    <scope>NUCLEOTIDE SEQUENCE [LARGE SCALE GENOMIC DNA]</scope>
    <source>
        <strain evidence="1 2">Georgia GA2</strain>
    </source>
</reference>
<dbReference type="AlphaFoldDB" id="A0A139WJF9"/>
<keyword evidence="2" id="KW-1185">Reference proteome</keyword>
<gene>
    <name evidence="1" type="primary">AUGUSTUS-3.0.2_32852</name>
    <name evidence="1" type="ORF">TcasGA2_TC032852</name>
</gene>
<sequence length="213" mass="25159">MGEKNETITITDRSVLGAGTKVVVPNGHAGVAVPSSMSSPNPVSSIKTSSSSSANIDGFWDRYHDSLWYPHWERLRNRDGIGLWYRYFNWYLVRNLNRDLDRDWHRSVHSYSIRTWYFHRSWDRNWYLNSSWYFNLIRSWYWHWYGSGDCHWIRLWYRNWYLLTDGADSGAAPKTTTTKTAPMSTPVAKTLNSTLFCLFFISETSRNDEENCL</sequence>
<evidence type="ECO:0000313" key="1">
    <source>
        <dbReference type="EMBL" id="KYB28046.1"/>
    </source>
</evidence>
<dbReference type="Proteomes" id="UP000007266">
    <property type="component" value="Linkage group 4"/>
</dbReference>
<name>A0A139WJF9_TRICA</name>
<dbReference type="EMBL" id="KQ971338">
    <property type="protein sequence ID" value="KYB28046.1"/>
    <property type="molecule type" value="Genomic_DNA"/>
</dbReference>